<dbReference type="InterPro" id="IPR010982">
    <property type="entry name" value="Lambda_DNA-bd_dom_sf"/>
</dbReference>
<name>A0A0V8QAV2_9FIRM</name>
<dbReference type="RefSeq" id="WP_058354132.1">
    <property type="nucleotide sequence ID" value="NZ_CABMMD010000208.1"/>
</dbReference>
<dbReference type="EMBL" id="LNAM01000208">
    <property type="protein sequence ID" value="KSV57636.1"/>
    <property type="molecule type" value="Genomic_DNA"/>
</dbReference>
<comment type="caution">
    <text evidence="2">The sequence shown here is derived from an EMBL/GenBank/DDBJ whole genome shotgun (WGS) entry which is preliminary data.</text>
</comment>
<proteinExistence type="predicted"/>
<dbReference type="GO" id="GO:0003677">
    <property type="term" value="F:DNA binding"/>
    <property type="evidence" value="ECO:0007669"/>
    <property type="project" value="InterPro"/>
</dbReference>
<dbReference type="Proteomes" id="UP000054874">
    <property type="component" value="Unassembled WGS sequence"/>
</dbReference>
<protein>
    <recommendedName>
        <fullName evidence="1">HTH cro/C1-type domain-containing protein</fullName>
    </recommendedName>
</protein>
<dbReference type="Pfam" id="PF13443">
    <property type="entry name" value="HTH_26"/>
    <property type="match status" value="1"/>
</dbReference>
<sequence length="69" mass="8033">MISKTIKMILVYKEMNISSLADKLETSRPNLSQKFKRDNFSEKEMQEIADALNCDLKINFVDRSTGKEF</sequence>
<dbReference type="Gene3D" id="1.10.260.40">
    <property type="entry name" value="lambda repressor-like DNA-binding domains"/>
    <property type="match status" value="1"/>
</dbReference>
<dbReference type="OrthoDB" id="1653613at2"/>
<dbReference type="SUPFAM" id="SSF47413">
    <property type="entry name" value="lambda repressor-like DNA-binding domains"/>
    <property type="match status" value="1"/>
</dbReference>
<gene>
    <name evidence="2" type="ORF">ASU35_04310</name>
</gene>
<feature type="domain" description="HTH cro/C1-type" evidence="1">
    <location>
        <begin position="6"/>
        <end position="56"/>
    </location>
</feature>
<keyword evidence="3" id="KW-1185">Reference proteome</keyword>
<dbReference type="AlphaFoldDB" id="A0A0V8QAV2"/>
<evidence type="ECO:0000313" key="3">
    <source>
        <dbReference type="Proteomes" id="UP000054874"/>
    </source>
</evidence>
<organism evidence="2 3">
    <name type="scientific">Acetivibrio ethanolgignens</name>
    <dbReference type="NCBI Taxonomy" id="290052"/>
    <lineage>
        <taxon>Bacteria</taxon>
        <taxon>Bacillati</taxon>
        <taxon>Bacillota</taxon>
        <taxon>Clostridia</taxon>
        <taxon>Eubacteriales</taxon>
        <taxon>Oscillospiraceae</taxon>
        <taxon>Acetivibrio</taxon>
    </lineage>
</organism>
<accession>A0A0V8QAV2</accession>
<evidence type="ECO:0000313" key="2">
    <source>
        <dbReference type="EMBL" id="KSV57636.1"/>
    </source>
</evidence>
<reference evidence="2 3" key="1">
    <citation type="submission" date="2015-11" db="EMBL/GenBank/DDBJ databases">
        <title>Butyribacter intestini gen. nov., sp. nov., a butyric acid-producing bacterium of the family Lachnospiraceae isolated from the human faeces.</title>
        <authorList>
            <person name="Zou Y."/>
            <person name="Xue W."/>
            <person name="Luo G."/>
            <person name="Lv M."/>
        </authorList>
    </citation>
    <scope>NUCLEOTIDE SEQUENCE [LARGE SCALE GENOMIC DNA]</scope>
    <source>
        <strain evidence="2 3">ACET-33324</strain>
    </source>
</reference>
<evidence type="ECO:0000259" key="1">
    <source>
        <dbReference type="Pfam" id="PF13443"/>
    </source>
</evidence>
<dbReference type="InterPro" id="IPR001387">
    <property type="entry name" value="Cro/C1-type_HTH"/>
</dbReference>